<dbReference type="PROSITE" id="PS51005">
    <property type="entry name" value="NAC"/>
    <property type="match status" value="1"/>
</dbReference>
<dbReference type="PANTHER" id="PTHR31744">
    <property type="entry name" value="PROTEIN CUP-SHAPED COTYLEDON 2-RELATED"/>
    <property type="match status" value="1"/>
</dbReference>
<dbReference type="Gene3D" id="2.170.150.80">
    <property type="entry name" value="NAC domain"/>
    <property type="match status" value="1"/>
</dbReference>
<dbReference type="OMA" id="VHERFMH"/>
<dbReference type="STRING" id="4072.A0A2G3AD33"/>
<dbReference type="InterPro" id="IPR036093">
    <property type="entry name" value="NAC_dom_sf"/>
</dbReference>
<dbReference type="Pfam" id="PF02365">
    <property type="entry name" value="NAM"/>
    <property type="match status" value="1"/>
</dbReference>
<feature type="domain" description="NAC" evidence="5">
    <location>
        <begin position="15"/>
        <end position="173"/>
    </location>
</feature>
<gene>
    <name evidence="6" type="ORF">T459_00023</name>
</gene>
<evidence type="ECO:0000256" key="3">
    <source>
        <dbReference type="ARBA" id="ARBA00023163"/>
    </source>
</evidence>
<dbReference type="GO" id="GO:0006355">
    <property type="term" value="P:regulation of DNA-templated transcription"/>
    <property type="evidence" value="ECO:0007669"/>
    <property type="project" value="InterPro"/>
</dbReference>
<evidence type="ECO:0000313" key="7">
    <source>
        <dbReference type="Proteomes" id="UP000222542"/>
    </source>
</evidence>
<keyword evidence="4" id="KW-0539">Nucleus</keyword>
<evidence type="ECO:0000313" key="6">
    <source>
        <dbReference type="EMBL" id="PHT92141.1"/>
    </source>
</evidence>
<dbReference type="FunFam" id="2.170.150.80:FF:000003">
    <property type="entry name" value="NAC domain-containing protein"/>
    <property type="match status" value="1"/>
</dbReference>
<dbReference type="SUPFAM" id="SSF101941">
    <property type="entry name" value="NAC domain"/>
    <property type="match status" value="1"/>
</dbReference>
<accession>A0A2G3AD33</accession>
<organism evidence="6 7">
    <name type="scientific">Capsicum annuum</name>
    <name type="common">Capsicum pepper</name>
    <dbReference type="NCBI Taxonomy" id="4072"/>
    <lineage>
        <taxon>Eukaryota</taxon>
        <taxon>Viridiplantae</taxon>
        <taxon>Streptophyta</taxon>
        <taxon>Embryophyta</taxon>
        <taxon>Tracheophyta</taxon>
        <taxon>Spermatophyta</taxon>
        <taxon>Magnoliopsida</taxon>
        <taxon>eudicotyledons</taxon>
        <taxon>Gunneridae</taxon>
        <taxon>Pentapetalae</taxon>
        <taxon>asterids</taxon>
        <taxon>lamiids</taxon>
        <taxon>Solanales</taxon>
        <taxon>Solanaceae</taxon>
        <taxon>Solanoideae</taxon>
        <taxon>Capsiceae</taxon>
        <taxon>Capsicum</taxon>
    </lineage>
</organism>
<dbReference type="Proteomes" id="UP000222542">
    <property type="component" value="Unassembled WGS sequence"/>
</dbReference>
<dbReference type="InterPro" id="IPR003441">
    <property type="entry name" value="NAC-dom"/>
</dbReference>
<name>A0A2G3AD33_CAPAN</name>
<evidence type="ECO:0000256" key="4">
    <source>
        <dbReference type="ARBA" id="ARBA00023242"/>
    </source>
</evidence>
<dbReference type="OrthoDB" id="1250037at2759"/>
<dbReference type="EMBL" id="AYRZ02000001">
    <property type="protein sequence ID" value="PHT92141.1"/>
    <property type="molecule type" value="Genomic_DNA"/>
</dbReference>
<keyword evidence="3" id="KW-0804">Transcription</keyword>
<keyword evidence="1" id="KW-0805">Transcription regulation</keyword>
<sequence>MSKDMNLSVNGQSKVPPGFRFHPTEEELLHYYLRKKVAYEKIDLDVIRDVDLNKLEPWDIQEKCRIGSTPQNDWYFFSHKDKKYPTGTRTNRATAAGFWKATGRDKVIHSNCKRIGMRKTLVFYKGRAPHGQKSDWIMHEYRLDDNIQDSLNVNASESSNQEEGWVVCRVFKKKNYHKALESPQNSSVALSRSTIIQKPNNDGVLDQILMYMGRSSSCKQQDFENKHNNNLLNNINSIHLDDHIIQINSTNSFFNNNNNNNRFIHLPGLENHHSPTNNMDDVSSLQLIQQDCCSFGEMLTENHEHHDDLKTSPAVEMRWSHTSMVSGPSDWASLDRLVASQLNGHDHVENITSNVENNNNNICFPLNHNGLQLGHLRTNGRPNDDDDAFSQSHAHDDDVEFWSYARSSSSSPSDPLCHLAV</sequence>
<evidence type="ECO:0000256" key="1">
    <source>
        <dbReference type="ARBA" id="ARBA00023015"/>
    </source>
</evidence>
<evidence type="ECO:0000259" key="5">
    <source>
        <dbReference type="PROSITE" id="PS51005"/>
    </source>
</evidence>
<dbReference type="GO" id="GO:0003677">
    <property type="term" value="F:DNA binding"/>
    <property type="evidence" value="ECO:0007669"/>
    <property type="project" value="UniProtKB-KW"/>
</dbReference>
<protein>
    <submittedName>
        <fullName evidence="6">NAC domain-containing protein 66</fullName>
    </submittedName>
</protein>
<dbReference type="Gramene" id="PHT92141">
    <property type="protein sequence ID" value="PHT92141"/>
    <property type="gene ID" value="T459_00023"/>
</dbReference>
<comment type="caution">
    <text evidence="6">The sequence shown here is derived from an EMBL/GenBank/DDBJ whole genome shotgun (WGS) entry which is preliminary data.</text>
</comment>
<keyword evidence="7" id="KW-1185">Reference proteome</keyword>
<proteinExistence type="predicted"/>
<reference evidence="6 7" key="2">
    <citation type="journal article" date="2017" name="Genome Biol.">
        <title>New reference genome sequences of hot pepper reveal the massive evolution of plant disease-resistance genes by retroduplication.</title>
        <authorList>
            <person name="Kim S."/>
            <person name="Park J."/>
            <person name="Yeom S.I."/>
            <person name="Kim Y.M."/>
            <person name="Seo E."/>
            <person name="Kim K.T."/>
            <person name="Kim M.S."/>
            <person name="Lee J.M."/>
            <person name="Cheong K."/>
            <person name="Shin H.S."/>
            <person name="Kim S.B."/>
            <person name="Han K."/>
            <person name="Lee J."/>
            <person name="Park M."/>
            <person name="Lee H.A."/>
            <person name="Lee H.Y."/>
            <person name="Lee Y."/>
            <person name="Oh S."/>
            <person name="Lee J.H."/>
            <person name="Choi E."/>
            <person name="Choi E."/>
            <person name="Lee S.E."/>
            <person name="Jeon J."/>
            <person name="Kim H."/>
            <person name="Choi G."/>
            <person name="Song H."/>
            <person name="Lee J."/>
            <person name="Lee S.C."/>
            <person name="Kwon J.K."/>
            <person name="Lee H.Y."/>
            <person name="Koo N."/>
            <person name="Hong Y."/>
            <person name="Kim R.W."/>
            <person name="Kang W.H."/>
            <person name="Huh J.H."/>
            <person name="Kang B.C."/>
            <person name="Yang T.J."/>
            <person name="Lee Y.H."/>
            <person name="Bennetzen J.L."/>
            <person name="Choi D."/>
        </authorList>
    </citation>
    <scope>NUCLEOTIDE SEQUENCE [LARGE SCALE GENOMIC DNA]</scope>
    <source>
        <strain evidence="7">cv. CM334</strain>
    </source>
</reference>
<dbReference type="PANTHER" id="PTHR31744:SF221">
    <property type="entry name" value="NAC DOMAIN-CONTAINING PROTEIN 43-LIKE"/>
    <property type="match status" value="1"/>
</dbReference>
<evidence type="ECO:0000256" key="2">
    <source>
        <dbReference type="ARBA" id="ARBA00023125"/>
    </source>
</evidence>
<dbReference type="AlphaFoldDB" id="A0A2G3AD33"/>
<reference evidence="6 7" key="1">
    <citation type="journal article" date="2014" name="Nat. Genet.">
        <title>Genome sequence of the hot pepper provides insights into the evolution of pungency in Capsicum species.</title>
        <authorList>
            <person name="Kim S."/>
            <person name="Park M."/>
            <person name="Yeom S.I."/>
            <person name="Kim Y.M."/>
            <person name="Lee J.M."/>
            <person name="Lee H.A."/>
            <person name="Seo E."/>
            <person name="Choi J."/>
            <person name="Cheong K."/>
            <person name="Kim K.T."/>
            <person name="Jung K."/>
            <person name="Lee G.W."/>
            <person name="Oh S.K."/>
            <person name="Bae C."/>
            <person name="Kim S.B."/>
            <person name="Lee H.Y."/>
            <person name="Kim S.Y."/>
            <person name="Kim M.S."/>
            <person name="Kang B.C."/>
            <person name="Jo Y.D."/>
            <person name="Yang H.B."/>
            <person name="Jeong H.J."/>
            <person name="Kang W.H."/>
            <person name="Kwon J.K."/>
            <person name="Shin C."/>
            <person name="Lim J.Y."/>
            <person name="Park J.H."/>
            <person name="Huh J.H."/>
            <person name="Kim J.S."/>
            <person name="Kim B.D."/>
            <person name="Cohen O."/>
            <person name="Paran I."/>
            <person name="Suh M.C."/>
            <person name="Lee S.B."/>
            <person name="Kim Y.K."/>
            <person name="Shin Y."/>
            <person name="Noh S.J."/>
            <person name="Park J."/>
            <person name="Seo Y.S."/>
            <person name="Kwon S.Y."/>
            <person name="Kim H.A."/>
            <person name="Park J.M."/>
            <person name="Kim H.J."/>
            <person name="Choi S.B."/>
            <person name="Bosland P.W."/>
            <person name="Reeves G."/>
            <person name="Jo S.H."/>
            <person name="Lee B.W."/>
            <person name="Cho H.T."/>
            <person name="Choi H.S."/>
            <person name="Lee M.S."/>
            <person name="Yu Y."/>
            <person name="Do Choi Y."/>
            <person name="Park B.S."/>
            <person name="van Deynze A."/>
            <person name="Ashrafi H."/>
            <person name="Hill T."/>
            <person name="Kim W.T."/>
            <person name="Pai H.S."/>
            <person name="Ahn H.K."/>
            <person name="Yeam I."/>
            <person name="Giovannoni J.J."/>
            <person name="Rose J.K."/>
            <person name="Sorensen I."/>
            <person name="Lee S.J."/>
            <person name="Kim R.W."/>
            <person name="Choi I.Y."/>
            <person name="Choi B.S."/>
            <person name="Lim J.S."/>
            <person name="Lee Y.H."/>
            <person name="Choi D."/>
        </authorList>
    </citation>
    <scope>NUCLEOTIDE SEQUENCE [LARGE SCALE GENOMIC DNA]</scope>
    <source>
        <strain evidence="7">cv. CM334</strain>
    </source>
</reference>
<dbReference type="SMR" id="A0A2G3AD33"/>
<keyword evidence="2" id="KW-0238">DNA-binding</keyword>